<evidence type="ECO:0000256" key="3">
    <source>
        <dbReference type="ARBA" id="ARBA00022840"/>
    </source>
</evidence>
<comment type="similarity">
    <text evidence="5">Belongs to the TRAFAC class myosin-kinesin ATPase superfamily. Kinesin family.</text>
</comment>
<dbReference type="SUPFAM" id="SSF52540">
    <property type="entry name" value="P-loop containing nucleoside triphosphate hydrolases"/>
    <property type="match status" value="1"/>
</dbReference>
<evidence type="ECO:0000313" key="7">
    <source>
        <dbReference type="EMBL" id="CAF4823678.1"/>
    </source>
</evidence>
<dbReference type="InterPro" id="IPR027417">
    <property type="entry name" value="P-loop_NTPase"/>
</dbReference>
<dbReference type="GO" id="GO:0008017">
    <property type="term" value="F:microtubule binding"/>
    <property type="evidence" value="ECO:0007669"/>
    <property type="project" value="InterPro"/>
</dbReference>
<dbReference type="PANTHER" id="PTHR47969">
    <property type="entry name" value="CHROMOSOME-ASSOCIATED KINESIN KIF4A-RELATED"/>
    <property type="match status" value="1"/>
</dbReference>
<gene>
    <name evidence="7" type="ORF">GIL414_LOCUS48127</name>
</gene>
<comment type="subcellular location">
    <subcellularLocation>
        <location evidence="1">Cytoplasm</location>
        <location evidence="1">Cytoskeleton</location>
    </subcellularLocation>
</comment>
<feature type="domain" description="Kinesin motor" evidence="6">
    <location>
        <begin position="9"/>
        <end position="139"/>
    </location>
</feature>
<keyword evidence="4" id="KW-0206">Cytoskeleton</keyword>
<dbReference type="SMART" id="SM00129">
    <property type="entry name" value="KISc"/>
    <property type="match status" value="1"/>
</dbReference>
<dbReference type="Gene3D" id="3.40.850.10">
    <property type="entry name" value="Kinesin motor domain"/>
    <property type="match status" value="1"/>
</dbReference>
<keyword evidence="4" id="KW-0963">Cytoplasm</keyword>
<accession>A0A8S3BPD4</accession>
<dbReference type="EMBL" id="CAJOBJ010155277">
    <property type="protein sequence ID" value="CAF4823678.1"/>
    <property type="molecule type" value="Genomic_DNA"/>
</dbReference>
<feature type="binding site" evidence="5">
    <location>
        <begin position="88"/>
        <end position="95"/>
    </location>
    <ligand>
        <name>ATP</name>
        <dbReference type="ChEBI" id="CHEBI:30616"/>
    </ligand>
</feature>
<evidence type="ECO:0000259" key="6">
    <source>
        <dbReference type="PROSITE" id="PS50067"/>
    </source>
</evidence>
<keyword evidence="2 5" id="KW-0547">Nucleotide-binding</keyword>
<evidence type="ECO:0000256" key="4">
    <source>
        <dbReference type="ARBA" id="ARBA00023212"/>
    </source>
</evidence>
<dbReference type="InterPro" id="IPR027640">
    <property type="entry name" value="Kinesin-like_fam"/>
</dbReference>
<evidence type="ECO:0000256" key="2">
    <source>
        <dbReference type="ARBA" id="ARBA00022741"/>
    </source>
</evidence>
<dbReference type="AlphaFoldDB" id="A0A8S3BPD4"/>
<comment type="caution">
    <text evidence="7">The sequence shown here is derived from an EMBL/GenBank/DDBJ whole genome shotgun (WGS) entry which is preliminary data.</text>
</comment>
<dbReference type="PANTHER" id="PTHR47969:SF25">
    <property type="entry name" value="KINESIN MOTOR DOMAIN-CONTAINING PROTEIN"/>
    <property type="match status" value="1"/>
</dbReference>
<dbReference type="Proteomes" id="UP000681720">
    <property type="component" value="Unassembled WGS sequence"/>
</dbReference>
<name>A0A8S3BPD4_9BILA</name>
<proteinExistence type="inferred from homology"/>
<dbReference type="GO" id="GO:0051231">
    <property type="term" value="P:spindle elongation"/>
    <property type="evidence" value="ECO:0007669"/>
    <property type="project" value="TreeGrafter"/>
</dbReference>
<dbReference type="Pfam" id="PF00225">
    <property type="entry name" value="Kinesin"/>
    <property type="match status" value="1"/>
</dbReference>
<dbReference type="PROSITE" id="PS50067">
    <property type="entry name" value="KINESIN_MOTOR_2"/>
    <property type="match status" value="1"/>
</dbReference>
<evidence type="ECO:0000256" key="1">
    <source>
        <dbReference type="ARBA" id="ARBA00004245"/>
    </source>
</evidence>
<dbReference type="GO" id="GO:0005875">
    <property type="term" value="C:microtubule associated complex"/>
    <property type="evidence" value="ECO:0007669"/>
    <property type="project" value="TreeGrafter"/>
</dbReference>
<dbReference type="GO" id="GO:0007018">
    <property type="term" value="P:microtubule-based movement"/>
    <property type="evidence" value="ECO:0007669"/>
    <property type="project" value="InterPro"/>
</dbReference>
<dbReference type="GO" id="GO:0003777">
    <property type="term" value="F:microtubule motor activity"/>
    <property type="evidence" value="ECO:0007669"/>
    <property type="project" value="InterPro"/>
</dbReference>
<dbReference type="InterPro" id="IPR036961">
    <property type="entry name" value="Kinesin_motor_dom_sf"/>
</dbReference>
<dbReference type="GO" id="GO:0005524">
    <property type="term" value="F:ATP binding"/>
    <property type="evidence" value="ECO:0007669"/>
    <property type="project" value="UniProtKB-UniRule"/>
</dbReference>
<protein>
    <recommendedName>
        <fullName evidence="6">Kinesin motor domain-containing protein</fullName>
    </recommendedName>
</protein>
<organism evidence="7 8">
    <name type="scientific">Rotaria magnacalcarata</name>
    <dbReference type="NCBI Taxonomy" id="392030"/>
    <lineage>
        <taxon>Eukaryota</taxon>
        <taxon>Metazoa</taxon>
        <taxon>Spiralia</taxon>
        <taxon>Gnathifera</taxon>
        <taxon>Rotifera</taxon>
        <taxon>Eurotatoria</taxon>
        <taxon>Bdelloidea</taxon>
        <taxon>Philodinida</taxon>
        <taxon>Philodinidae</taxon>
        <taxon>Rotaria</taxon>
    </lineage>
</organism>
<reference evidence="7" key="1">
    <citation type="submission" date="2021-02" db="EMBL/GenBank/DDBJ databases">
        <authorList>
            <person name="Nowell W R."/>
        </authorList>
    </citation>
    <scope>NUCLEOTIDE SEQUENCE</scope>
</reference>
<evidence type="ECO:0000313" key="8">
    <source>
        <dbReference type="Proteomes" id="UP000681720"/>
    </source>
</evidence>
<dbReference type="InterPro" id="IPR001752">
    <property type="entry name" value="Kinesin_motor_dom"/>
</dbReference>
<dbReference type="GO" id="GO:0007052">
    <property type="term" value="P:mitotic spindle organization"/>
    <property type="evidence" value="ECO:0007669"/>
    <property type="project" value="TreeGrafter"/>
</dbReference>
<evidence type="ECO:0000256" key="5">
    <source>
        <dbReference type="PROSITE-ProRule" id="PRU00283"/>
    </source>
</evidence>
<keyword evidence="5" id="KW-0505">Motor protein</keyword>
<sequence length="139" mass="15984">MVNNESDYRVKVAIRVRPFLQREKAHEQKSCIAIHPQTSQIVIGDRKTFKYDYVFGPKIQQEELYQTCVEPMLTNVCDGYNVTIFAYGQTGSGKTFTMTGGNILSIPEKDYGIIPRSVQTIFDTLQVCRDYFLMLKQIN</sequence>
<keyword evidence="3 5" id="KW-0067">ATP-binding</keyword>